<evidence type="ECO:0000256" key="4">
    <source>
        <dbReference type="ARBA" id="ARBA00012564"/>
    </source>
</evidence>
<dbReference type="Gene3D" id="2.60.40.1730">
    <property type="entry name" value="tricorn interacting facor f3 domain"/>
    <property type="match status" value="1"/>
</dbReference>
<evidence type="ECO:0000313" key="16">
    <source>
        <dbReference type="EMBL" id="KFN42592.1"/>
    </source>
</evidence>
<proteinExistence type="inferred from homology"/>
<dbReference type="GO" id="GO:0006508">
    <property type="term" value="P:proteolysis"/>
    <property type="evidence" value="ECO:0007669"/>
    <property type="project" value="UniProtKB-KW"/>
</dbReference>
<evidence type="ECO:0000256" key="12">
    <source>
        <dbReference type="SAM" id="SignalP"/>
    </source>
</evidence>
<dbReference type="PRINTS" id="PR00756">
    <property type="entry name" value="ALADIPTASE"/>
</dbReference>
<dbReference type="GO" id="GO:0005737">
    <property type="term" value="C:cytoplasm"/>
    <property type="evidence" value="ECO:0007669"/>
    <property type="project" value="TreeGrafter"/>
</dbReference>
<dbReference type="GO" id="GO:0042277">
    <property type="term" value="F:peptide binding"/>
    <property type="evidence" value="ECO:0007669"/>
    <property type="project" value="TreeGrafter"/>
</dbReference>
<sequence>MLLGAMFLAALATPVCAQVATTAGARADSPYLSQEDAAARSARVSNVAYTLDFQLTGEPTFSSTSRIDFDLKDKSAPLTVDLDKATITALTVNGKKVTPVYNQSFITIAASDLKVGRNTVSVGFTREHSTNGEGLHRYVDKTDGRVYLYSHFEPAAAHQMFASFDQPDLKATYTLTATAPKDWEVISSTRETGIQDQGATRRWTFPATPKLSPYNFSLHAGPYKKWEDNSGKYPMRLFARQSLASQVSPADWFRYTKQGLTYFDEYFGIPYPFKKYDQILVPQFIYGAMENAGAVTFTENRFTSPSAMTASDRQNLASTILHEMAHQWFGDLVTMRWWNGLWLNESFASYMATLGSATSGEFANPWLAQYRSKQGAYRTDESITTHPIEVPVPSTANAFDNIDAITYNKGASTLHQLRQMIGAETFRRGVHNYLTEFSYRNATLDDFIGALSKASGQDLQPWAKEWLYQPGVDKLSAEFACSQGKISRFTLQQSAANAANPTLRSQLVQVGLFNLVDDKLTLSSKQAVTYTGASTDVPQLVGQACPDLVYPNLDDWGFVKVVLDAKSFATARTHLSSIEDPLLRSMMWQSLSDGLIDRRLSLEEFILTTLANAPKETDYTLLRQALGNIGTGKGYLRTFAAGTAIDRRLSANMESVVWAGLLADRGNRDRARSWLDTYIDIASSDAAIARLGDILNGKVDAGGVEIDQDIRWSIIEQLNHINVPGSEALIAQETARDKSESGQLAALGATVLRPDAATKATWLAKIQSLDNSEPFSRLRVAMGNLYPGGQNALAEASAAQRLATLADIDKKADRVFMRTYAGTMIPSNCTPASVDRLAQAIAANPDLSAGTRRSLLLRHENDVRCVAIRAAFDQSQKK</sequence>
<keyword evidence="6" id="KW-0031">Aminopeptidase</keyword>
<dbReference type="NCBIfam" id="TIGR02412">
    <property type="entry name" value="pepN_strep_liv"/>
    <property type="match status" value="1"/>
</dbReference>
<evidence type="ECO:0000256" key="8">
    <source>
        <dbReference type="ARBA" id="ARBA00022723"/>
    </source>
</evidence>
<dbReference type="FunFam" id="1.10.390.10:FF:000006">
    <property type="entry name" value="Puromycin-sensitive aminopeptidase"/>
    <property type="match status" value="1"/>
</dbReference>
<dbReference type="GO" id="GO:0070006">
    <property type="term" value="F:metalloaminopeptidase activity"/>
    <property type="evidence" value="ECO:0007669"/>
    <property type="project" value="TreeGrafter"/>
</dbReference>
<dbReference type="AlphaFoldDB" id="A0A091ATU3"/>
<protein>
    <recommendedName>
        <fullName evidence="5">Aminopeptidase N</fullName>
        <ecNumber evidence="4">3.4.11.2</ecNumber>
    </recommendedName>
</protein>
<dbReference type="EC" id="3.4.11.2" evidence="4"/>
<evidence type="ECO:0000259" key="13">
    <source>
        <dbReference type="Pfam" id="PF01433"/>
    </source>
</evidence>
<feature type="domain" description="Aminopeptidase N-like N-terminal" evidence="15">
    <location>
        <begin position="48"/>
        <end position="214"/>
    </location>
</feature>
<accession>A0A091ATU3</accession>
<dbReference type="Gene3D" id="1.10.390.10">
    <property type="entry name" value="Neutral Protease Domain 2"/>
    <property type="match status" value="1"/>
</dbReference>
<evidence type="ECO:0000256" key="11">
    <source>
        <dbReference type="ARBA" id="ARBA00023049"/>
    </source>
</evidence>
<dbReference type="Pfam" id="PF17900">
    <property type="entry name" value="Peptidase_M1_N"/>
    <property type="match status" value="1"/>
</dbReference>
<evidence type="ECO:0000256" key="3">
    <source>
        <dbReference type="ARBA" id="ARBA00010136"/>
    </source>
</evidence>
<comment type="catalytic activity">
    <reaction evidence="1">
        <text>Release of an N-terminal amino acid, Xaa-|-Yaa- from a peptide, amide or arylamide. Xaa is preferably Ala, but may be most amino acids including Pro (slow action). When a terminal hydrophobic residue is followed by a prolyl residue, the two may be released as an intact Xaa-Pro dipeptide.</text>
        <dbReference type="EC" id="3.4.11.2"/>
    </reaction>
</comment>
<evidence type="ECO:0000256" key="2">
    <source>
        <dbReference type="ARBA" id="ARBA00001947"/>
    </source>
</evidence>
<dbReference type="GO" id="GO:0016020">
    <property type="term" value="C:membrane"/>
    <property type="evidence" value="ECO:0007669"/>
    <property type="project" value="TreeGrafter"/>
</dbReference>
<evidence type="ECO:0000259" key="14">
    <source>
        <dbReference type="Pfam" id="PF11838"/>
    </source>
</evidence>
<evidence type="ECO:0000256" key="5">
    <source>
        <dbReference type="ARBA" id="ARBA00015611"/>
    </source>
</evidence>
<dbReference type="CDD" id="cd09602">
    <property type="entry name" value="M1_APN"/>
    <property type="match status" value="1"/>
</dbReference>
<dbReference type="PANTHER" id="PTHR11533">
    <property type="entry name" value="PROTEASE M1 ZINC METALLOPROTEASE"/>
    <property type="match status" value="1"/>
</dbReference>
<dbReference type="SUPFAM" id="SSF63737">
    <property type="entry name" value="Leukotriene A4 hydrolase N-terminal domain"/>
    <property type="match status" value="1"/>
</dbReference>
<feature type="domain" description="Peptidase M1 membrane alanine aminopeptidase" evidence="13">
    <location>
        <begin position="256"/>
        <end position="466"/>
    </location>
</feature>
<comment type="similarity">
    <text evidence="3">Belongs to the peptidase M1 family.</text>
</comment>
<keyword evidence="7" id="KW-0645">Protease</keyword>
<dbReference type="Proteomes" id="UP000029385">
    <property type="component" value="Unassembled WGS sequence"/>
</dbReference>
<gene>
    <name evidence="16" type="ORF">N789_13205</name>
</gene>
<organism evidence="16 17">
    <name type="scientific">Arenimonas oryziterrae DSM 21050 = YC6267</name>
    <dbReference type="NCBI Taxonomy" id="1121015"/>
    <lineage>
        <taxon>Bacteria</taxon>
        <taxon>Pseudomonadati</taxon>
        <taxon>Pseudomonadota</taxon>
        <taxon>Gammaproteobacteria</taxon>
        <taxon>Lysobacterales</taxon>
        <taxon>Lysobacteraceae</taxon>
        <taxon>Arenimonas</taxon>
    </lineage>
</organism>
<evidence type="ECO:0000313" key="17">
    <source>
        <dbReference type="Proteomes" id="UP000029385"/>
    </source>
</evidence>
<feature type="chain" id="PRO_5001868712" description="Aminopeptidase N" evidence="12">
    <location>
        <begin position="18"/>
        <end position="878"/>
    </location>
</feature>
<evidence type="ECO:0000259" key="15">
    <source>
        <dbReference type="Pfam" id="PF17900"/>
    </source>
</evidence>
<keyword evidence="10" id="KW-0862">Zinc</keyword>
<feature type="domain" description="ERAP1-like C-terminal" evidence="14">
    <location>
        <begin position="548"/>
        <end position="855"/>
    </location>
</feature>
<dbReference type="GO" id="GO:0005615">
    <property type="term" value="C:extracellular space"/>
    <property type="evidence" value="ECO:0007669"/>
    <property type="project" value="TreeGrafter"/>
</dbReference>
<keyword evidence="9" id="KW-0378">Hydrolase</keyword>
<dbReference type="InterPro" id="IPR050344">
    <property type="entry name" value="Peptidase_M1_aminopeptidases"/>
</dbReference>
<keyword evidence="12" id="KW-0732">Signal</keyword>
<name>A0A091ATU3_9GAMM</name>
<dbReference type="InterPro" id="IPR027268">
    <property type="entry name" value="Peptidase_M4/M1_CTD_sf"/>
</dbReference>
<dbReference type="GO" id="GO:0016285">
    <property type="term" value="F:alanyl aminopeptidase activity"/>
    <property type="evidence" value="ECO:0007669"/>
    <property type="project" value="UniProtKB-EC"/>
</dbReference>
<keyword evidence="11" id="KW-0482">Metalloprotease</keyword>
<dbReference type="PATRIC" id="fig|1121015.4.peg.2111"/>
<dbReference type="Pfam" id="PF11838">
    <property type="entry name" value="ERAP1_C"/>
    <property type="match status" value="1"/>
</dbReference>
<feature type="signal peptide" evidence="12">
    <location>
        <begin position="1"/>
        <end position="17"/>
    </location>
</feature>
<dbReference type="Pfam" id="PF01433">
    <property type="entry name" value="Peptidase_M1"/>
    <property type="match status" value="1"/>
</dbReference>
<dbReference type="STRING" id="1121015.GCA_000420545_02683"/>
<evidence type="ECO:0000256" key="1">
    <source>
        <dbReference type="ARBA" id="ARBA00000098"/>
    </source>
</evidence>
<dbReference type="InterPro" id="IPR024571">
    <property type="entry name" value="ERAP1-like_C_dom"/>
</dbReference>
<dbReference type="InterPro" id="IPR042097">
    <property type="entry name" value="Aminopeptidase_N-like_N_sf"/>
</dbReference>
<keyword evidence="8" id="KW-0479">Metal-binding</keyword>
<dbReference type="InterPro" id="IPR001930">
    <property type="entry name" value="Peptidase_M1"/>
</dbReference>
<dbReference type="GO" id="GO:0043171">
    <property type="term" value="P:peptide catabolic process"/>
    <property type="evidence" value="ECO:0007669"/>
    <property type="project" value="TreeGrafter"/>
</dbReference>
<dbReference type="InterPro" id="IPR014782">
    <property type="entry name" value="Peptidase_M1_dom"/>
</dbReference>
<evidence type="ECO:0000256" key="10">
    <source>
        <dbReference type="ARBA" id="ARBA00022833"/>
    </source>
</evidence>
<dbReference type="PANTHER" id="PTHR11533:SF174">
    <property type="entry name" value="PUROMYCIN-SENSITIVE AMINOPEPTIDASE-RELATED"/>
    <property type="match status" value="1"/>
</dbReference>
<dbReference type="FunFam" id="2.60.40.1730:FF:000010">
    <property type="entry name" value="Putative aminopeptidase N"/>
    <property type="match status" value="1"/>
</dbReference>
<evidence type="ECO:0000256" key="9">
    <source>
        <dbReference type="ARBA" id="ARBA00022801"/>
    </source>
</evidence>
<evidence type="ECO:0000256" key="7">
    <source>
        <dbReference type="ARBA" id="ARBA00022670"/>
    </source>
</evidence>
<dbReference type="InterPro" id="IPR012778">
    <property type="entry name" value="Pept_M1_aminopeptidase"/>
</dbReference>
<comment type="cofactor">
    <cofactor evidence="2">
        <name>Zn(2+)</name>
        <dbReference type="ChEBI" id="CHEBI:29105"/>
    </cofactor>
</comment>
<dbReference type="EMBL" id="AVCI01000009">
    <property type="protein sequence ID" value="KFN42592.1"/>
    <property type="molecule type" value="Genomic_DNA"/>
</dbReference>
<dbReference type="GO" id="GO:0008270">
    <property type="term" value="F:zinc ion binding"/>
    <property type="evidence" value="ECO:0007669"/>
    <property type="project" value="InterPro"/>
</dbReference>
<comment type="caution">
    <text evidence="16">The sequence shown here is derived from an EMBL/GenBank/DDBJ whole genome shotgun (WGS) entry which is preliminary data.</text>
</comment>
<reference evidence="16 17" key="1">
    <citation type="submission" date="2013-09" db="EMBL/GenBank/DDBJ databases">
        <title>Genome sequencing of Arenimonas oryziterrae.</title>
        <authorList>
            <person name="Chen F."/>
            <person name="Wang G."/>
        </authorList>
    </citation>
    <scope>NUCLEOTIDE SEQUENCE [LARGE SCALE GENOMIC DNA]</scope>
    <source>
        <strain evidence="16 17">YC6267</strain>
    </source>
</reference>
<keyword evidence="17" id="KW-1185">Reference proteome</keyword>
<evidence type="ECO:0000256" key="6">
    <source>
        <dbReference type="ARBA" id="ARBA00022438"/>
    </source>
</evidence>
<dbReference type="InterPro" id="IPR045357">
    <property type="entry name" value="Aminopeptidase_N-like_N"/>
</dbReference>
<dbReference type="SUPFAM" id="SSF55486">
    <property type="entry name" value="Metalloproteases ('zincins'), catalytic domain"/>
    <property type="match status" value="1"/>
</dbReference>
<dbReference type="eggNOG" id="COG0308">
    <property type="taxonomic scope" value="Bacteria"/>
</dbReference>